<dbReference type="Pfam" id="PF10245">
    <property type="entry name" value="MRP-S22"/>
    <property type="match status" value="1"/>
</dbReference>
<dbReference type="PANTHER" id="PTHR13071:SF4">
    <property type="entry name" value="SMALL RIBOSOMAL SUBUNIT PROTEIN MS22"/>
    <property type="match status" value="1"/>
</dbReference>
<accession>A0A9R1TER2</accession>
<dbReference type="Proteomes" id="UP000694866">
    <property type="component" value="Unplaced"/>
</dbReference>
<sequence>MELARMFVRNSAMILPKLRFMGFGKCRRPNSTVTNPEEDPAPLFFNEQIQKILKTLTRPDPKKVFRSRKDGHKMKDPRYKFMTDEELQAALRKAQKKLEGRLQMPPVVKEREPITEVLSKDPALQGFDESKYVFTDITYGVTDANRLIVVRDPDGKLRKADWDERFRMNHIYFPIEGREMFTPKMFQDEHLQEILNRKDYEFILDRACTQFEPDDPEYQRIVRIVYNAVDSEKEYDRLRSTRHYGPLIFHLALTKNIDNLLYENITREFIEDAALLIDLFYRIHRSSKSGLDSTGNHTDVIQKYIETDAASRGKLTSALNAYNELIKTRKTVESGVKKAHGFD</sequence>
<keyword evidence="4 5" id="KW-0689">Ribosomal protein</keyword>
<dbReference type="GO" id="GO:0003735">
    <property type="term" value="F:structural constituent of ribosome"/>
    <property type="evidence" value="ECO:0007669"/>
    <property type="project" value="TreeGrafter"/>
</dbReference>
<protein>
    <submittedName>
        <fullName evidence="4 5">28S ribosomal protein S22, mitochondrial</fullName>
    </submittedName>
    <submittedName>
        <fullName evidence="2">Mrps22_0 protein</fullName>
    </submittedName>
    <submittedName>
        <fullName evidence="1">Mrps22_1 protein</fullName>
    </submittedName>
</protein>
<accession>A0A0C9RWS6</accession>
<dbReference type="GO" id="GO:0005763">
    <property type="term" value="C:mitochondrial small ribosomal subunit"/>
    <property type="evidence" value="ECO:0007669"/>
    <property type="project" value="TreeGrafter"/>
</dbReference>
<evidence type="ECO:0000313" key="2">
    <source>
        <dbReference type="EMBL" id="JAG82048.1"/>
    </source>
</evidence>
<dbReference type="EMBL" id="GBYB01012281">
    <property type="protein sequence ID" value="JAG82048.1"/>
    <property type="molecule type" value="Transcribed_RNA"/>
</dbReference>
<keyword evidence="3" id="KW-1185">Reference proteome</keyword>
<evidence type="ECO:0000313" key="3">
    <source>
        <dbReference type="Proteomes" id="UP000694866"/>
    </source>
</evidence>
<evidence type="ECO:0000313" key="1">
    <source>
        <dbReference type="EMBL" id="JAG82047.1"/>
    </source>
</evidence>
<keyword evidence="4 5" id="KW-0687">Ribonucleoprotein</keyword>
<name>A0A0C9RWS6_9HYME</name>
<reference evidence="2" key="1">
    <citation type="submission" date="2015-01" db="EMBL/GenBank/DDBJ databases">
        <title>Transcriptome Assembly of Fopius arisanus.</title>
        <authorList>
            <person name="Geib S."/>
        </authorList>
    </citation>
    <scope>NUCLEOTIDE SEQUENCE</scope>
</reference>
<dbReference type="AlphaFoldDB" id="A0A0C9RWS6"/>
<reference evidence="4 5" key="2">
    <citation type="submission" date="2025-04" db="UniProtKB">
        <authorList>
            <consortium name="RefSeq"/>
        </authorList>
    </citation>
    <scope>IDENTIFICATION</scope>
    <source>
        <strain evidence="4 5">USDA-PBARC FA_bdor</strain>
        <tissue evidence="4 5">Whole organism</tissue>
    </source>
</reference>
<evidence type="ECO:0000313" key="4">
    <source>
        <dbReference type="RefSeq" id="XP_011307836.1"/>
    </source>
</evidence>
<gene>
    <name evidence="2" type="primary">Mrps22_0</name>
    <name evidence="4 5" type="synonym">mRpS22</name>
    <name evidence="1" type="synonym">Mrps22_1</name>
    <name evidence="1" type="ORF">g.35932</name>
    <name evidence="2" type="ORF">g.35937</name>
</gene>
<accession>A0A9R1TEV0</accession>
<proteinExistence type="predicted"/>
<dbReference type="OrthoDB" id="10052321at2759"/>
<dbReference type="InterPro" id="IPR019374">
    <property type="entry name" value="Ribosomal_mS22"/>
</dbReference>
<dbReference type="PANTHER" id="PTHR13071">
    <property type="entry name" value="MITOCHONDRIAL 28S RIBOSOMAL PROTEIN S22"/>
    <property type="match status" value="1"/>
</dbReference>
<dbReference type="RefSeq" id="XP_011307837.1">
    <property type="nucleotide sequence ID" value="XM_011309535.1"/>
</dbReference>
<dbReference type="CTD" id="56945"/>
<organism evidence="2">
    <name type="scientific">Fopius arisanus</name>
    <dbReference type="NCBI Taxonomy" id="64838"/>
    <lineage>
        <taxon>Eukaryota</taxon>
        <taxon>Metazoa</taxon>
        <taxon>Ecdysozoa</taxon>
        <taxon>Arthropoda</taxon>
        <taxon>Hexapoda</taxon>
        <taxon>Insecta</taxon>
        <taxon>Pterygota</taxon>
        <taxon>Neoptera</taxon>
        <taxon>Endopterygota</taxon>
        <taxon>Hymenoptera</taxon>
        <taxon>Apocrita</taxon>
        <taxon>Ichneumonoidea</taxon>
        <taxon>Braconidae</taxon>
        <taxon>Opiinae</taxon>
        <taxon>Fopius</taxon>
    </lineage>
</organism>
<dbReference type="EMBL" id="GBYB01012280">
    <property type="protein sequence ID" value="JAG82047.1"/>
    <property type="molecule type" value="Transcribed_RNA"/>
</dbReference>
<evidence type="ECO:0000313" key="5">
    <source>
        <dbReference type="RefSeq" id="XP_011307837.1"/>
    </source>
</evidence>
<dbReference type="RefSeq" id="XP_011307836.1">
    <property type="nucleotide sequence ID" value="XM_011309534.1"/>
</dbReference>
<dbReference type="GeneID" id="105269373"/>
<dbReference type="KEGG" id="fas:105269373"/>